<dbReference type="InterPro" id="IPR036279">
    <property type="entry name" value="5-3_exonuclease_C_sf"/>
</dbReference>
<evidence type="ECO:0000313" key="5">
    <source>
        <dbReference type="Proteomes" id="UP000014760"/>
    </source>
</evidence>
<dbReference type="AlphaFoldDB" id="R7TQH5"/>
<reference evidence="5" key="1">
    <citation type="submission" date="2012-12" db="EMBL/GenBank/DDBJ databases">
        <authorList>
            <person name="Hellsten U."/>
            <person name="Grimwood J."/>
            <person name="Chapman J.A."/>
            <person name="Shapiro H."/>
            <person name="Aerts A."/>
            <person name="Otillar R.P."/>
            <person name="Terry A.Y."/>
            <person name="Boore J.L."/>
            <person name="Simakov O."/>
            <person name="Marletaz F."/>
            <person name="Cho S.-J."/>
            <person name="Edsinger-Gonzales E."/>
            <person name="Havlak P."/>
            <person name="Kuo D.-H."/>
            <person name="Larsson T."/>
            <person name="Lv J."/>
            <person name="Arendt D."/>
            <person name="Savage R."/>
            <person name="Osoegawa K."/>
            <person name="de Jong P."/>
            <person name="Lindberg D.R."/>
            <person name="Seaver E.C."/>
            <person name="Weisblat D.A."/>
            <person name="Putnam N.H."/>
            <person name="Grigoriev I.V."/>
            <person name="Rokhsar D.S."/>
        </authorList>
    </citation>
    <scope>NUCLEOTIDE SEQUENCE</scope>
    <source>
        <strain evidence="5">I ESC-2004</strain>
    </source>
</reference>
<feature type="domain" description="Flap endonuclease GEN chromatin organization modifier" evidence="2">
    <location>
        <begin position="147"/>
        <end position="207"/>
    </location>
</feature>
<dbReference type="SUPFAM" id="SSF47807">
    <property type="entry name" value="5' to 3' exonuclease, C-terminal subdomain"/>
    <property type="match status" value="1"/>
</dbReference>
<dbReference type="EMBL" id="KB309802">
    <property type="protein sequence ID" value="ELT93280.1"/>
    <property type="molecule type" value="Genomic_DNA"/>
</dbReference>
<dbReference type="Pfam" id="PF18704">
    <property type="entry name" value="Chromo_2"/>
    <property type="match status" value="1"/>
</dbReference>
<dbReference type="Proteomes" id="UP000014760">
    <property type="component" value="Unassembled WGS sequence"/>
</dbReference>
<accession>R7TQH5</accession>
<reference evidence="4" key="3">
    <citation type="submission" date="2015-06" db="UniProtKB">
        <authorList>
            <consortium name="EnsemblMetazoa"/>
        </authorList>
    </citation>
    <scope>IDENTIFICATION</scope>
</reference>
<proteinExistence type="predicted"/>
<organism evidence="3">
    <name type="scientific">Capitella teleta</name>
    <name type="common">Polychaete worm</name>
    <dbReference type="NCBI Taxonomy" id="283909"/>
    <lineage>
        <taxon>Eukaryota</taxon>
        <taxon>Metazoa</taxon>
        <taxon>Spiralia</taxon>
        <taxon>Lophotrochozoa</taxon>
        <taxon>Annelida</taxon>
        <taxon>Polychaeta</taxon>
        <taxon>Sedentaria</taxon>
        <taxon>Scolecida</taxon>
        <taxon>Capitellidae</taxon>
        <taxon>Capitella</taxon>
    </lineage>
</organism>
<dbReference type="HOGENOM" id="CLU_998346_0_0_1"/>
<protein>
    <recommendedName>
        <fullName evidence="2">Flap endonuclease GEN chromatin organization modifier domain-containing protein</fullName>
    </recommendedName>
</protein>
<dbReference type="EMBL" id="AMQN01012847">
    <property type="status" value="NOT_ANNOTATED_CDS"/>
    <property type="molecule type" value="Genomic_DNA"/>
</dbReference>
<evidence type="ECO:0000259" key="2">
    <source>
        <dbReference type="Pfam" id="PF18704"/>
    </source>
</evidence>
<dbReference type="InterPro" id="IPR041012">
    <property type="entry name" value="GEN_chromo"/>
</dbReference>
<dbReference type="EnsemblMetazoa" id="CapteT226364">
    <property type="protein sequence ID" value="CapteP226364"/>
    <property type="gene ID" value="CapteG226364"/>
</dbReference>
<evidence type="ECO:0000256" key="1">
    <source>
        <dbReference type="SAM" id="MobiDB-lite"/>
    </source>
</evidence>
<gene>
    <name evidence="3" type="ORF">CAPTEDRAFT_226364</name>
</gene>
<name>R7TQH5_CAPTE</name>
<dbReference type="OrthoDB" id="2959108at2759"/>
<evidence type="ECO:0000313" key="3">
    <source>
        <dbReference type="EMBL" id="ELT93280.1"/>
    </source>
</evidence>
<reference evidence="3 5" key="2">
    <citation type="journal article" date="2013" name="Nature">
        <title>Insights into bilaterian evolution from three spiralian genomes.</title>
        <authorList>
            <person name="Simakov O."/>
            <person name="Marletaz F."/>
            <person name="Cho S.J."/>
            <person name="Edsinger-Gonzales E."/>
            <person name="Havlak P."/>
            <person name="Hellsten U."/>
            <person name="Kuo D.H."/>
            <person name="Larsson T."/>
            <person name="Lv J."/>
            <person name="Arendt D."/>
            <person name="Savage R."/>
            <person name="Osoegawa K."/>
            <person name="de Jong P."/>
            <person name="Grimwood J."/>
            <person name="Chapman J.A."/>
            <person name="Shapiro H."/>
            <person name="Aerts A."/>
            <person name="Otillar R.P."/>
            <person name="Terry A.Y."/>
            <person name="Boore J.L."/>
            <person name="Grigoriev I.V."/>
            <person name="Lindberg D.R."/>
            <person name="Seaver E.C."/>
            <person name="Weisblat D.A."/>
            <person name="Putnam N.H."/>
            <person name="Rokhsar D.S."/>
        </authorList>
    </citation>
    <scope>NUCLEOTIDE SEQUENCE</scope>
    <source>
        <strain evidence="3 5">I ESC-2004</strain>
    </source>
</reference>
<dbReference type="STRING" id="283909.R7TQH5"/>
<feature type="region of interest" description="Disordered" evidence="1">
    <location>
        <begin position="209"/>
        <end position="261"/>
    </location>
</feature>
<evidence type="ECO:0000313" key="4">
    <source>
        <dbReference type="EnsemblMetazoa" id="CapteP226364"/>
    </source>
</evidence>
<sequence>MRQWRNNASLKDLEIHAGLKKPTHCRKCSLNSQNGTHKCKGRRVICACPWHVKKVEADSHRVELDVRRKALKDPNFPDEKIIDAFLRPESQEVYDLEWREPKWAELLEFCSCLGDDWRQESGRKKLLPLVTSWTTNFCDEKSSPLAKPIKIVKTRLQNRHPMYEIWWETQESFPQMLLPSGDRGFLSHENQAVFRNRFPDIVAAFEKEQAQSRKSTPIKRRKNETSQPLMTSLLPVRKQMRFTPCNSPKRPLRPSDSPLPHLIDLDDDVQFNSFIEAKN</sequence>
<keyword evidence="5" id="KW-1185">Reference proteome</keyword>